<dbReference type="AlphaFoldDB" id="A0A5D0CJK4"/>
<dbReference type="PANTHER" id="PTHR43432:SF3">
    <property type="entry name" value="SLR0285 PROTEIN"/>
    <property type="match status" value="1"/>
</dbReference>
<evidence type="ECO:0000256" key="2">
    <source>
        <dbReference type="ARBA" id="ARBA00023004"/>
    </source>
</evidence>
<gene>
    <name evidence="5" type="ORF">FRY98_26425</name>
</gene>
<dbReference type="SFLD" id="SFLDS00029">
    <property type="entry name" value="Radical_SAM"/>
    <property type="match status" value="1"/>
</dbReference>
<evidence type="ECO:0000313" key="5">
    <source>
        <dbReference type="EMBL" id="TYA10129.1"/>
    </source>
</evidence>
<dbReference type="OrthoDB" id="9785699at2"/>
<reference evidence="5 6" key="1">
    <citation type="submission" date="2019-08" db="EMBL/GenBank/DDBJ databases">
        <title>Genome sequencing of Paenibacillus faecis DSM 23593(T).</title>
        <authorList>
            <person name="Kook J.-K."/>
            <person name="Park S.-N."/>
            <person name="Lim Y.K."/>
        </authorList>
    </citation>
    <scope>NUCLEOTIDE SEQUENCE [LARGE SCALE GENOMIC DNA]</scope>
    <source>
        <strain evidence="5 6">DSM 23593</strain>
    </source>
</reference>
<keyword evidence="3" id="KW-0411">Iron-sulfur</keyword>
<dbReference type="PANTHER" id="PTHR43432">
    <property type="entry name" value="SLR0285 PROTEIN"/>
    <property type="match status" value="1"/>
</dbReference>
<dbReference type="CDD" id="cd01335">
    <property type="entry name" value="Radical_SAM"/>
    <property type="match status" value="1"/>
</dbReference>
<dbReference type="InterPro" id="IPR058240">
    <property type="entry name" value="rSAM_sf"/>
</dbReference>
<dbReference type="InterPro" id="IPR040086">
    <property type="entry name" value="MJ0683-like"/>
</dbReference>
<proteinExistence type="predicted"/>
<name>A0A5D0CJK4_9BACL</name>
<dbReference type="SUPFAM" id="SSF102114">
    <property type="entry name" value="Radical SAM enzymes"/>
    <property type="match status" value="1"/>
</dbReference>
<keyword evidence="2" id="KW-0408">Iron</keyword>
<dbReference type="PROSITE" id="PS51918">
    <property type="entry name" value="RADICAL_SAM"/>
    <property type="match status" value="1"/>
</dbReference>
<comment type="caution">
    <text evidence="5">The sequence shown here is derived from an EMBL/GenBank/DDBJ whole genome shotgun (WGS) entry which is preliminary data.</text>
</comment>
<accession>A0A5D0CJK4</accession>
<evidence type="ECO:0000256" key="3">
    <source>
        <dbReference type="ARBA" id="ARBA00023014"/>
    </source>
</evidence>
<dbReference type="Pfam" id="PF04055">
    <property type="entry name" value="Radical_SAM"/>
    <property type="match status" value="1"/>
</dbReference>
<protein>
    <submittedName>
        <fullName evidence="5">Radical SAM protein</fullName>
    </submittedName>
</protein>
<dbReference type="RefSeq" id="WP_148457699.1">
    <property type="nucleotide sequence ID" value="NZ_VSDO01000006.1"/>
</dbReference>
<dbReference type="EMBL" id="VSDO01000006">
    <property type="protein sequence ID" value="TYA10129.1"/>
    <property type="molecule type" value="Genomic_DNA"/>
</dbReference>
<dbReference type="GO" id="GO:0051536">
    <property type="term" value="F:iron-sulfur cluster binding"/>
    <property type="evidence" value="ECO:0007669"/>
    <property type="project" value="UniProtKB-KW"/>
</dbReference>
<feature type="domain" description="Radical SAM core" evidence="4">
    <location>
        <begin position="21"/>
        <end position="261"/>
    </location>
</feature>
<dbReference type="Gene3D" id="3.80.30.30">
    <property type="match status" value="1"/>
</dbReference>
<evidence type="ECO:0000256" key="1">
    <source>
        <dbReference type="ARBA" id="ARBA00022723"/>
    </source>
</evidence>
<keyword evidence="1" id="KW-0479">Metal-binding</keyword>
<dbReference type="InterPro" id="IPR007197">
    <property type="entry name" value="rSAM"/>
</dbReference>
<keyword evidence="6" id="KW-1185">Reference proteome</keyword>
<dbReference type="Proteomes" id="UP000325218">
    <property type="component" value="Unassembled WGS sequence"/>
</dbReference>
<evidence type="ECO:0000259" key="4">
    <source>
        <dbReference type="PROSITE" id="PS51918"/>
    </source>
</evidence>
<organism evidence="5 6">
    <name type="scientific">Paenibacillus faecis</name>
    <dbReference type="NCBI Taxonomy" id="862114"/>
    <lineage>
        <taxon>Bacteria</taxon>
        <taxon>Bacillati</taxon>
        <taxon>Bacillota</taxon>
        <taxon>Bacilli</taxon>
        <taxon>Bacillales</taxon>
        <taxon>Paenibacillaceae</taxon>
        <taxon>Paenibacillus</taxon>
    </lineage>
</organism>
<dbReference type="GO" id="GO:0046872">
    <property type="term" value="F:metal ion binding"/>
    <property type="evidence" value="ECO:0007669"/>
    <property type="project" value="UniProtKB-KW"/>
</dbReference>
<dbReference type="SFLD" id="SFLDG01084">
    <property type="entry name" value="Uncharacterised_Radical_SAM_Su"/>
    <property type="match status" value="1"/>
</dbReference>
<dbReference type="GO" id="GO:0003824">
    <property type="term" value="F:catalytic activity"/>
    <property type="evidence" value="ECO:0007669"/>
    <property type="project" value="InterPro"/>
</dbReference>
<sequence>MPIDMKEIISKKILSEASGYLNVGFTHSLNPYSGCAFSCHYCYVREMPIQQFKEMSWGEWVDIKINAADNYRREVIGLRRKNKPIHIFMSSATDPYQPIERKAEITRKVLQEMIEHPPDFLQIQTRSPIVTRDLDLLVALKNKCEVLVSMTIETDRDDIRRIFAPYAPGIPLRLKALKTIHDAGVSTQASVSPVLPFTPDFPKMMDGAVDRIWIDTLNIGDGMNGRRSKRLGMPELFEAHDLTKWYRPDIHANVEKYFRRRAALIIQYPLKASSCQLVIKLGDGLLETSVKMLKRPLRPLHFLLNGGFHGVFFLLI</sequence>
<evidence type="ECO:0000313" key="6">
    <source>
        <dbReference type="Proteomes" id="UP000325218"/>
    </source>
</evidence>